<accession>A0A376FZV3</accession>
<reference evidence="3 4" key="1">
    <citation type="submission" date="2018-06" db="EMBL/GenBank/DDBJ databases">
        <authorList>
            <consortium name="Pathogen Informatics"/>
            <person name="Doyle S."/>
        </authorList>
    </citation>
    <scope>NUCLEOTIDE SEQUENCE [LARGE SCALE GENOMIC DNA]</scope>
    <source>
        <strain evidence="3 4">NCTC13456</strain>
    </source>
</reference>
<feature type="coiled-coil region" evidence="1">
    <location>
        <begin position="112"/>
        <end position="165"/>
    </location>
</feature>
<gene>
    <name evidence="3" type="ORF">NCTC13456_00009</name>
</gene>
<evidence type="ECO:0000313" key="3">
    <source>
        <dbReference type="EMBL" id="STD52803.1"/>
    </source>
</evidence>
<feature type="signal peptide" evidence="2">
    <location>
        <begin position="1"/>
        <end position="20"/>
    </location>
</feature>
<dbReference type="RefSeq" id="WP_114997757.1">
    <property type="nucleotide sequence ID" value="NZ_UFXS01000001.1"/>
</dbReference>
<evidence type="ECO:0000313" key="4">
    <source>
        <dbReference type="Proteomes" id="UP000254737"/>
    </source>
</evidence>
<feature type="chain" id="PRO_5016597479" evidence="2">
    <location>
        <begin position="21"/>
        <end position="169"/>
    </location>
</feature>
<organism evidence="3 4">
    <name type="scientific">Empedobacter falsenii</name>
    <dbReference type="NCBI Taxonomy" id="343874"/>
    <lineage>
        <taxon>Bacteria</taxon>
        <taxon>Pseudomonadati</taxon>
        <taxon>Bacteroidota</taxon>
        <taxon>Flavobacteriia</taxon>
        <taxon>Flavobacteriales</taxon>
        <taxon>Weeksellaceae</taxon>
        <taxon>Empedobacter</taxon>
    </lineage>
</organism>
<evidence type="ECO:0000256" key="2">
    <source>
        <dbReference type="SAM" id="SignalP"/>
    </source>
</evidence>
<proteinExistence type="predicted"/>
<sequence>MKKFLIFGFALFTMSSYAQNRPNDGNNRNVDILIERSDYYGISSSQKNKIIALKKQASKDFERVGRDRNLSGYEKGRRKREISYNLQRDIDKILNDNQRYKWSNSHRDDYYKDRIDDRLERLEDEYERDIKRIERNYSYDKNLMKRKKEIRKAEYKRAKERLKNMKDYY</sequence>
<evidence type="ECO:0000256" key="1">
    <source>
        <dbReference type="SAM" id="Coils"/>
    </source>
</evidence>
<keyword evidence="2" id="KW-0732">Signal</keyword>
<dbReference type="Proteomes" id="UP000254737">
    <property type="component" value="Unassembled WGS sequence"/>
</dbReference>
<protein>
    <submittedName>
        <fullName evidence="3">Uncharacterized protein</fullName>
    </submittedName>
</protein>
<dbReference type="AlphaFoldDB" id="A0A376FZV3"/>
<dbReference type="EMBL" id="UFXS01000001">
    <property type="protein sequence ID" value="STD52803.1"/>
    <property type="molecule type" value="Genomic_DNA"/>
</dbReference>
<name>A0A376FZV3_9FLAO</name>
<keyword evidence="1" id="KW-0175">Coiled coil</keyword>